<evidence type="ECO:0000313" key="5">
    <source>
        <dbReference type="EMBL" id="CAB4221092.1"/>
    </source>
</evidence>
<proteinExistence type="predicted"/>
<reference evidence="4" key="1">
    <citation type="submission" date="2020-05" db="EMBL/GenBank/DDBJ databases">
        <authorList>
            <person name="Chiriac C."/>
            <person name="Salcher M."/>
            <person name="Ghai R."/>
            <person name="Kavagutti S V."/>
        </authorList>
    </citation>
    <scope>NUCLEOTIDE SEQUENCE</scope>
</reference>
<name>A0A6J5R0F3_9CAUD</name>
<dbReference type="EMBL" id="LR796758">
    <property type="protein sequence ID" value="CAB4164061.1"/>
    <property type="molecule type" value="Genomic_DNA"/>
</dbReference>
<evidence type="ECO:0000256" key="1">
    <source>
        <dbReference type="SAM" id="MobiDB-lite"/>
    </source>
</evidence>
<dbReference type="EMBL" id="LR797502">
    <property type="protein sequence ID" value="CAB4221092.1"/>
    <property type="molecule type" value="Genomic_DNA"/>
</dbReference>
<evidence type="ECO:0000313" key="2">
    <source>
        <dbReference type="EMBL" id="CAB4164061.1"/>
    </source>
</evidence>
<protein>
    <submittedName>
        <fullName evidence="4">Uncharacterized protein</fullName>
    </submittedName>
</protein>
<sequence>MMSTEDEIEAARRRLYDVTHGVADALDKARAPVEGFAGLMKGMGKGQVDTTKGMEALGRALAEQLSVTGAVTKGMGSLTKQLAGGNADLTVFNTVIDTTAGLMGGLAKTIPVLGGILDVFIKAAAEGAKIVLARLNEVSKVFVDIGEVGGLAATGIDGITKQAVAAGLSLEQYKKIVIGNSTVLARFQNTVADGADAFTKVSGSIAKYDSVEGLALRRLGKGANELTEGVAGFITQQTTTGLAQRKTTDQLKVGAIEYIKELDILTRMTGVSGKTLQDQEKAAMAESRYLAQLRTMELAGLEGASASLKELSKVASAETPNLGKAIRELSTGIADTPLGQALQRSTGGAAMGIIAQVTSGMKGWPEAYEEIKQAMKGQEANMLASARIGDVNNESYIKLNEVVKVLTFDVKASYEAAKATQDKVLADSSEATKKMIEAQLHVEALARKTDKVAFDMLDVAATATAKLGGVLESLADDIIGWFGPKRIKQKPINLGAAPGAESAPQNIQNNAAALNNFMQNGRAPLNLEPKPAGGNQAEPANRSSSGTIRGLDHPAGPSGPSSAAPKTNPDEQGIKNTVLTKKAQLETMLGKKLVVTSGFRAGSKNHGSGDAIDLGLVANKLSELEKNKLIKSAIDLGFTGIGAEYNAEGGPHIHLDTSHASLVGWGSDYRSSSLGIDSPYAAALINARRSGQQDPGLASAANGGILSGPRSGYSATLHGTEAVVPLPDGRSIPISNSGSGGGSMEIQAAQLGALEELVSTMKNQVSISSKILQYAQ</sequence>
<feature type="region of interest" description="Disordered" evidence="1">
    <location>
        <begin position="521"/>
        <end position="573"/>
    </location>
</feature>
<accession>A0A6J5R0F3</accession>
<evidence type="ECO:0000313" key="3">
    <source>
        <dbReference type="EMBL" id="CAB4165699.1"/>
    </source>
</evidence>
<feature type="compositionally biased region" description="Low complexity" evidence="1">
    <location>
        <begin position="554"/>
        <end position="565"/>
    </location>
</feature>
<evidence type="ECO:0000313" key="4">
    <source>
        <dbReference type="EMBL" id="CAB4187071.1"/>
    </source>
</evidence>
<organism evidence="4">
    <name type="scientific">uncultured Caudovirales phage</name>
    <dbReference type="NCBI Taxonomy" id="2100421"/>
    <lineage>
        <taxon>Viruses</taxon>
        <taxon>Duplodnaviria</taxon>
        <taxon>Heunggongvirae</taxon>
        <taxon>Uroviricota</taxon>
        <taxon>Caudoviricetes</taxon>
        <taxon>Peduoviridae</taxon>
        <taxon>Maltschvirus</taxon>
        <taxon>Maltschvirus maltsch</taxon>
    </lineage>
</organism>
<dbReference type="EMBL" id="LR797099">
    <property type="protein sequence ID" value="CAB4187071.1"/>
    <property type="molecule type" value="Genomic_DNA"/>
</dbReference>
<dbReference type="EMBL" id="LR796776">
    <property type="protein sequence ID" value="CAB4165699.1"/>
    <property type="molecule type" value="Genomic_DNA"/>
</dbReference>
<gene>
    <name evidence="4" type="ORF">UFOVP1146_417</name>
    <name evidence="5" type="ORF">UFOVP1638_148</name>
    <name evidence="2" type="ORF">UFOVP812_330</name>
    <name evidence="3" type="ORF">UFOVP818_235</name>
</gene>